<dbReference type="PROSITE" id="PS51996">
    <property type="entry name" value="TR_MART"/>
    <property type="match status" value="1"/>
</dbReference>
<keyword evidence="10" id="KW-0521">NADP</keyword>
<dbReference type="GO" id="GO:0003950">
    <property type="term" value="F:NAD+ poly-ADP-ribosyltransferase activity"/>
    <property type="evidence" value="ECO:0007669"/>
    <property type="project" value="TreeGrafter"/>
</dbReference>
<dbReference type="PANTHER" id="PTHR10339:SF25">
    <property type="entry name" value="SECRETED EXOENZYME S"/>
    <property type="match status" value="1"/>
</dbReference>
<evidence type="ECO:0000313" key="13">
    <source>
        <dbReference type="Proteomes" id="UP000663845"/>
    </source>
</evidence>
<dbReference type="EC" id="2.4.2.31" evidence="10"/>
<dbReference type="AlphaFoldDB" id="A0A815A225"/>
<evidence type="ECO:0000256" key="11">
    <source>
        <dbReference type="SAM" id="MobiDB-lite"/>
    </source>
</evidence>
<dbReference type="Pfam" id="PF01129">
    <property type="entry name" value="ART"/>
    <property type="match status" value="1"/>
</dbReference>
<evidence type="ECO:0000256" key="7">
    <source>
        <dbReference type="ARBA" id="ARBA00022695"/>
    </source>
</evidence>
<sequence length="414" mass="46892">MSHSGDRFTDIELENKRLPACCGYITWKLLSLRDAMKELQGFLQEINYFVKEAKKHCSYPNDDNLTKDESAAIYIYTMEISDDSCVYRILNETLRLEDRTKVRPWFGYLKLLHSATSKLPTLKGTIWRGINKDVTMHFKKGQKITWWSISSCSTSLDVISSFLNKSSPSTLFNIECLNGKSISSYARYPNDEEVILMPGTVFEVVSNPHHGSNSIYLKEISDDEPPRSSPSPPPPIPPRQPRSSTPPAPPIPPRQPRPSTSTAPPIPPRQPRSSTAPPIPPRQPRSSAPPRHDVEEKALKQRICDIEEKNKQSVEEYHTALINTGKRLDEQKSSLDSMTSTNNHIQLLQNKDQLTTNFDNISQQLDELKSPNRTECRIEGLDQLLTHVDTMVQQIGRIIQISGMFLVNEAIPFA</sequence>
<dbReference type="GO" id="GO:0005576">
    <property type="term" value="C:extracellular region"/>
    <property type="evidence" value="ECO:0007669"/>
    <property type="project" value="UniProtKB-SubCell"/>
</dbReference>
<dbReference type="GO" id="GO:0016779">
    <property type="term" value="F:nucleotidyltransferase activity"/>
    <property type="evidence" value="ECO:0007669"/>
    <property type="project" value="UniProtKB-KW"/>
</dbReference>
<evidence type="ECO:0000256" key="5">
    <source>
        <dbReference type="ARBA" id="ARBA00022676"/>
    </source>
</evidence>
<evidence type="ECO:0000256" key="8">
    <source>
        <dbReference type="ARBA" id="ARBA00023026"/>
    </source>
</evidence>
<keyword evidence="4" id="KW-0800">Toxin</keyword>
<reference evidence="12" key="1">
    <citation type="submission" date="2021-02" db="EMBL/GenBank/DDBJ databases">
        <authorList>
            <person name="Nowell W R."/>
        </authorList>
    </citation>
    <scope>NUCLEOTIDE SEQUENCE</scope>
</reference>
<dbReference type="GO" id="GO:0106274">
    <property type="term" value="F:NAD+-protein-arginine ADP-ribosyltransferase activity"/>
    <property type="evidence" value="ECO:0007669"/>
    <property type="project" value="UniProtKB-EC"/>
</dbReference>
<dbReference type="EMBL" id="CAJNOG010000457">
    <property type="protein sequence ID" value="CAF1251344.1"/>
    <property type="molecule type" value="Genomic_DNA"/>
</dbReference>
<evidence type="ECO:0000256" key="2">
    <source>
        <dbReference type="ARBA" id="ARBA00009558"/>
    </source>
</evidence>
<evidence type="ECO:0000256" key="4">
    <source>
        <dbReference type="ARBA" id="ARBA00022656"/>
    </source>
</evidence>
<comment type="subcellular location">
    <subcellularLocation>
        <location evidence="1">Secreted</location>
    </subcellularLocation>
</comment>
<keyword evidence="3" id="KW-0964">Secreted</keyword>
<keyword evidence="8" id="KW-0843">Virulence</keyword>
<dbReference type="Gene3D" id="3.90.176.10">
    <property type="entry name" value="Toxin ADP-ribosyltransferase, Chain A, domain 1"/>
    <property type="match status" value="1"/>
</dbReference>
<evidence type="ECO:0000256" key="9">
    <source>
        <dbReference type="ARBA" id="ARBA00047597"/>
    </source>
</evidence>
<gene>
    <name evidence="12" type="ORF">JYZ213_LOCUS29634</name>
</gene>
<evidence type="ECO:0000256" key="3">
    <source>
        <dbReference type="ARBA" id="ARBA00022525"/>
    </source>
</evidence>
<keyword evidence="5 10" id="KW-0328">Glycosyltransferase</keyword>
<dbReference type="GO" id="GO:0090729">
    <property type="term" value="F:toxin activity"/>
    <property type="evidence" value="ECO:0007669"/>
    <property type="project" value="UniProtKB-KW"/>
</dbReference>
<feature type="region of interest" description="Disordered" evidence="11">
    <location>
        <begin position="213"/>
        <end position="294"/>
    </location>
</feature>
<dbReference type="SUPFAM" id="SSF56399">
    <property type="entry name" value="ADP-ribosylation"/>
    <property type="match status" value="1"/>
</dbReference>
<evidence type="ECO:0000256" key="10">
    <source>
        <dbReference type="RuleBase" id="RU361228"/>
    </source>
</evidence>
<organism evidence="12 13">
    <name type="scientific">Adineta steineri</name>
    <dbReference type="NCBI Taxonomy" id="433720"/>
    <lineage>
        <taxon>Eukaryota</taxon>
        <taxon>Metazoa</taxon>
        <taxon>Spiralia</taxon>
        <taxon>Gnathifera</taxon>
        <taxon>Rotifera</taxon>
        <taxon>Eurotatoria</taxon>
        <taxon>Bdelloidea</taxon>
        <taxon>Adinetida</taxon>
        <taxon>Adinetidae</taxon>
        <taxon>Adineta</taxon>
    </lineage>
</organism>
<keyword evidence="6 10" id="KW-0808">Transferase</keyword>
<keyword evidence="10" id="KW-0520">NAD</keyword>
<comment type="similarity">
    <text evidence="2 10">Belongs to the Arg-specific ADP-ribosyltransferase family.</text>
</comment>
<comment type="catalytic activity">
    <reaction evidence="9 10">
        <text>L-arginyl-[protein] + NAD(+) = N(omega)-(ADP-D-ribosyl)-L-arginyl-[protein] + nicotinamide + H(+)</text>
        <dbReference type="Rhea" id="RHEA:19149"/>
        <dbReference type="Rhea" id="RHEA-COMP:10532"/>
        <dbReference type="Rhea" id="RHEA-COMP:15087"/>
        <dbReference type="ChEBI" id="CHEBI:15378"/>
        <dbReference type="ChEBI" id="CHEBI:17154"/>
        <dbReference type="ChEBI" id="CHEBI:29965"/>
        <dbReference type="ChEBI" id="CHEBI:57540"/>
        <dbReference type="ChEBI" id="CHEBI:142554"/>
        <dbReference type="EC" id="2.4.2.31"/>
    </reaction>
</comment>
<evidence type="ECO:0000313" key="12">
    <source>
        <dbReference type="EMBL" id="CAF1251344.1"/>
    </source>
</evidence>
<comment type="caution">
    <text evidence="12">The sequence shown here is derived from an EMBL/GenBank/DDBJ whole genome shotgun (WGS) entry which is preliminary data.</text>
</comment>
<name>A0A815A225_9BILA</name>
<keyword evidence="7" id="KW-0548">Nucleotidyltransferase</keyword>
<dbReference type="PANTHER" id="PTHR10339">
    <property type="entry name" value="ADP-RIBOSYLTRANSFERASE"/>
    <property type="match status" value="1"/>
</dbReference>
<protein>
    <recommendedName>
        <fullName evidence="10">NAD(P)(+)--arginine ADP-ribosyltransferase</fullName>
        <ecNumber evidence="10">2.4.2.31</ecNumber>
    </recommendedName>
    <alternativeName>
        <fullName evidence="10">Mono(ADP-ribosyl)transferase</fullName>
    </alternativeName>
</protein>
<dbReference type="Proteomes" id="UP000663845">
    <property type="component" value="Unassembled WGS sequence"/>
</dbReference>
<dbReference type="InterPro" id="IPR050999">
    <property type="entry name" value="ADP-ribosyltransferase_ARG"/>
</dbReference>
<proteinExistence type="inferred from homology"/>
<dbReference type="InterPro" id="IPR000768">
    <property type="entry name" value="ART"/>
</dbReference>
<evidence type="ECO:0000256" key="1">
    <source>
        <dbReference type="ARBA" id="ARBA00004613"/>
    </source>
</evidence>
<accession>A0A815A225</accession>
<feature type="compositionally biased region" description="Pro residues" evidence="11">
    <location>
        <begin position="227"/>
        <end position="256"/>
    </location>
</feature>
<evidence type="ECO:0000256" key="6">
    <source>
        <dbReference type="ARBA" id="ARBA00022679"/>
    </source>
</evidence>